<reference evidence="9 10" key="1">
    <citation type="submission" date="2019-12" db="EMBL/GenBank/DDBJ databases">
        <title>Draft genome sequences Bradyrhizobium cajani AMBPC1010, Bradyrhizobium pachyrhizi AMBPC1040 and Bradyrhizobium yuanmingense ALSPC3051, three plant growth promoting strains isolated from nodules of Cajanus cajan L. in Dominican Republic.</title>
        <authorList>
            <person name="Flores-Felix J.D."/>
            <person name="Araujo J."/>
            <person name="Diaz-Alcantara C."/>
            <person name="Gonzalez-Andres F."/>
            <person name="Velazquez E."/>
        </authorList>
    </citation>
    <scope>NUCLEOTIDE SEQUENCE [LARGE SCALE GENOMIC DNA]</scope>
    <source>
        <strain evidence="9 10">1010</strain>
    </source>
</reference>
<feature type="transmembrane region" description="Helical" evidence="7">
    <location>
        <begin position="478"/>
        <end position="495"/>
    </location>
</feature>
<evidence type="ECO:0000313" key="9">
    <source>
        <dbReference type="EMBL" id="MVT76337.1"/>
    </source>
</evidence>
<dbReference type="Pfam" id="PF01040">
    <property type="entry name" value="UbiA"/>
    <property type="match status" value="1"/>
</dbReference>
<evidence type="ECO:0000256" key="1">
    <source>
        <dbReference type="ARBA" id="ARBA00004141"/>
    </source>
</evidence>
<dbReference type="InterPro" id="IPR000866">
    <property type="entry name" value="AhpC/TSA"/>
</dbReference>
<evidence type="ECO:0000313" key="10">
    <source>
        <dbReference type="Proteomes" id="UP000449969"/>
    </source>
</evidence>
<dbReference type="Pfam" id="PF00578">
    <property type="entry name" value="AhpC-TSA"/>
    <property type="match status" value="1"/>
</dbReference>
<keyword evidence="4 7" id="KW-1133">Transmembrane helix</keyword>
<comment type="subcellular location">
    <subcellularLocation>
        <location evidence="1">Membrane</location>
        <topology evidence="1">Multi-pass membrane protein</topology>
    </subcellularLocation>
</comment>
<proteinExistence type="predicted"/>
<evidence type="ECO:0000259" key="8">
    <source>
        <dbReference type="PROSITE" id="PS51352"/>
    </source>
</evidence>
<sequence>MHADKTADAPTRCLTLRARKSSSCVGNSLESNMVLRTESPAPPIKVETWLRGQPLTSFQPGKVYIVHFWAPWCGSCMATMSHLVQLQERYEDSGLQVVGVAALERPRTADEDRTELDAWLTKNFPNLNYRIALDVTGEMDKLWMEPSISCESPTSFVVDRAGRIAFIGRPTQLHEILPKVLNRTSRTVDDDGKPLVVDLDGSLLLTDVLYESLLNVLTLGLQPNLAAIRALAHGKAAVKHHFAQASELDYTTLPYNSCVLHLIQAAKARGRKVYLATAANANHAKAIADHLAFFDGWFASDAKTNLSGSLKAKLLTAAFGKNGFDYVGNGPSDLPVWNVADKAYGVDLSDSVKSRLISIKGTYVALTDGSAGRKAWLKAVRVHQYVKNLLVFVPLVTSHQFTLANITANVTAFLAFCACASAVYTLNDLLDLKSDRAHSSKRARPFARGLIQLRTGLLMIPALLFLSLILATTISAEFTYVLVGYFVLTSVYSVYLKRKMFVDVVVLAILYTIRIFAGGVAADIQISHWLFIFSMFMFTSLALVKRYVELSTRIDLRLPDRSDRDYRIGDVEVVTALAAASGLTAITIFALYVASPDVQRLYRHPKALWLICPILLYWIGRILMMAHRRLMDDDPIVFALRDHISAITIASIAAVVIIAI</sequence>
<dbReference type="EMBL" id="WQNE01000024">
    <property type="protein sequence ID" value="MVT76337.1"/>
    <property type="molecule type" value="Genomic_DNA"/>
</dbReference>
<keyword evidence="5 7" id="KW-0472">Membrane</keyword>
<dbReference type="PROSITE" id="PS51352">
    <property type="entry name" value="THIOREDOXIN_2"/>
    <property type="match status" value="1"/>
</dbReference>
<dbReference type="Gene3D" id="1.10.357.140">
    <property type="entry name" value="UbiA prenyltransferase"/>
    <property type="match status" value="1"/>
</dbReference>
<evidence type="ECO:0000256" key="3">
    <source>
        <dbReference type="ARBA" id="ARBA00022692"/>
    </source>
</evidence>
<dbReference type="Gene3D" id="3.40.30.10">
    <property type="entry name" value="Glutaredoxin"/>
    <property type="match status" value="1"/>
</dbReference>
<evidence type="ECO:0000256" key="2">
    <source>
        <dbReference type="ARBA" id="ARBA00022475"/>
    </source>
</evidence>
<feature type="transmembrane region" description="Helical" evidence="7">
    <location>
        <begin position="638"/>
        <end position="659"/>
    </location>
</feature>
<gene>
    <name evidence="9" type="ORF">GPL20_25340</name>
</gene>
<feature type="transmembrane region" description="Helical" evidence="7">
    <location>
        <begin position="502"/>
        <end position="522"/>
    </location>
</feature>
<organism evidence="9 10">
    <name type="scientific">Bradyrhizobium cajani</name>
    <dbReference type="NCBI Taxonomy" id="1928661"/>
    <lineage>
        <taxon>Bacteria</taxon>
        <taxon>Pseudomonadati</taxon>
        <taxon>Pseudomonadota</taxon>
        <taxon>Alphaproteobacteria</taxon>
        <taxon>Hyphomicrobiales</taxon>
        <taxon>Nitrobacteraceae</taxon>
        <taxon>Bradyrhizobium</taxon>
    </lineage>
</organism>
<dbReference type="InterPro" id="IPR023214">
    <property type="entry name" value="HAD_sf"/>
</dbReference>
<dbReference type="GO" id="GO:0016765">
    <property type="term" value="F:transferase activity, transferring alkyl or aryl (other than methyl) groups"/>
    <property type="evidence" value="ECO:0007669"/>
    <property type="project" value="InterPro"/>
</dbReference>
<dbReference type="Gene3D" id="3.40.50.1000">
    <property type="entry name" value="HAD superfamily/HAD-like"/>
    <property type="match status" value="1"/>
</dbReference>
<feature type="transmembrane region" description="Helical" evidence="7">
    <location>
        <begin position="451"/>
        <end position="472"/>
    </location>
</feature>
<evidence type="ECO:0000256" key="4">
    <source>
        <dbReference type="ARBA" id="ARBA00022989"/>
    </source>
</evidence>
<dbReference type="RefSeq" id="WP_157332749.1">
    <property type="nucleotide sequence ID" value="NZ_JANADL010000072.1"/>
</dbReference>
<dbReference type="CDD" id="cd02966">
    <property type="entry name" value="TlpA_like_family"/>
    <property type="match status" value="1"/>
</dbReference>
<dbReference type="InterPro" id="IPR013766">
    <property type="entry name" value="Thioredoxin_domain"/>
</dbReference>
<feature type="transmembrane region" description="Helical" evidence="7">
    <location>
        <begin position="607"/>
        <end position="626"/>
    </location>
</feature>
<protein>
    <submittedName>
        <fullName evidence="9">UbiA family prenyltransferase</fullName>
    </submittedName>
</protein>
<dbReference type="SUPFAM" id="SSF56784">
    <property type="entry name" value="HAD-like"/>
    <property type="match status" value="1"/>
</dbReference>
<dbReference type="PROSITE" id="PS00194">
    <property type="entry name" value="THIOREDOXIN_1"/>
    <property type="match status" value="1"/>
</dbReference>
<dbReference type="PANTHER" id="PTHR42852:SF13">
    <property type="entry name" value="PROTEIN DIPZ"/>
    <property type="match status" value="1"/>
</dbReference>
<name>A0A844TBA0_9BRAD</name>
<evidence type="ECO:0000256" key="7">
    <source>
        <dbReference type="SAM" id="Phobius"/>
    </source>
</evidence>
<dbReference type="NCBIfam" id="NF006088">
    <property type="entry name" value="PRK08238.1"/>
    <property type="match status" value="1"/>
</dbReference>
<dbReference type="InterPro" id="IPR036249">
    <property type="entry name" value="Thioredoxin-like_sf"/>
</dbReference>
<dbReference type="GO" id="GO:0016020">
    <property type="term" value="C:membrane"/>
    <property type="evidence" value="ECO:0007669"/>
    <property type="project" value="UniProtKB-SubCell"/>
</dbReference>
<keyword evidence="3 7" id="KW-0812">Transmembrane</keyword>
<dbReference type="InterPro" id="IPR017937">
    <property type="entry name" value="Thioredoxin_CS"/>
</dbReference>
<keyword evidence="10" id="KW-1185">Reference proteome</keyword>
<feature type="transmembrane region" description="Helical" evidence="7">
    <location>
        <begin position="410"/>
        <end position="430"/>
    </location>
</feature>
<dbReference type="InterPro" id="IPR036412">
    <property type="entry name" value="HAD-like_sf"/>
</dbReference>
<dbReference type="CDD" id="cd13963">
    <property type="entry name" value="PT_UbiA_2"/>
    <property type="match status" value="1"/>
</dbReference>
<keyword evidence="2" id="KW-1003">Cell membrane</keyword>
<keyword evidence="6" id="KW-0676">Redox-active center</keyword>
<feature type="domain" description="Thioredoxin" evidence="8">
    <location>
        <begin position="35"/>
        <end position="186"/>
    </location>
</feature>
<dbReference type="Proteomes" id="UP000449969">
    <property type="component" value="Unassembled WGS sequence"/>
</dbReference>
<dbReference type="InterPro" id="IPR044878">
    <property type="entry name" value="UbiA_sf"/>
</dbReference>
<dbReference type="OrthoDB" id="9803632at2"/>
<feature type="transmembrane region" description="Helical" evidence="7">
    <location>
        <begin position="528"/>
        <end position="548"/>
    </location>
</feature>
<dbReference type="InterPro" id="IPR000537">
    <property type="entry name" value="UbiA_prenyltransferase"/>
</dbReference>
<accession>A0A844TBA0</accession>
<dbReference type="GO" id="GO:0015036">
    <property type="term" value="F:disulfide oxidoreductase activity"/>
    <property type="evidence" value="ECO:0007669"/>
    <property type="project" value="UniProtKB-ARBA"/>
</dbReference>
<evidence type="ECO:0000256" key="5">
    <source>
        <dbReference type="ARBA" id="ARBA00023136"/>
    </source>
</evidence>
<feature type="transmembrane region" description="Helical" evidence="7">
    <location>
        <begin position="569"/>
        <end position="595"/>
    </location>
</feature>
<dbReference type="SUPFAM" id="SSF52833">
    <property type="entry name" value="Thioredoxin-like"/>
    <property type="match status" value="1"/>
</dbReference>
<evidence type="ECO:0000256" key="6">
    <source>
        <dbReference type="ARBA" id="ARBA00023284"/>
    </source>
</evidence>
<dbReference type="AlphaFoldDB" id="A0A844TBA0"/>
<keyword evidence="9" id="KW-0808">Transferase</keyword>
<dbReference type="PANTHER" id="PTHR42852">
    <property type="entry name" value="THIOL:DISULFIDE INTERCHANGE PROTEIN DSBE"/>
    <property type="match status" value="1"/>
</dbReference>
<dbReference type="GO" id="GO:0016209">
    <property type="term" value="F:antioxidant activity"/>
    <property type="evidence" value="ECO:0007669"/>
    <property type="project" value="InterPro"/>
</dbReference>
<comment type="caution">
    <text evidence="9">The sequence shown here is derived from an EMBL/GenBank/DDBJ whole genome shotgun (WGS) entry which is preliminary data.</text>
</comment>
<dbReference type="InterPro" id="IPR050553">
    <property type="entry name" value="Thioredoxin_ResA/DsbE_sf"/>
</dbReference>